<accession>A0A5J4SHU2</accession>
<dbReference type="EMBL" id="SNRY01000199">
    <property type="protein sequence ID" value="KAA6344800.1"/>
    <property type="molecule type" value="Genomic_DNA"/>
</dbReference>
<name>A0A5J4SHU2_9ZZZZ</name>
<reference evidence="1" key="1">
    <citation type="submission" date="2019-03" db="EMBL/GenBank/DDBJ databases">
        <title>Single cell metagenomics reveals metabolic interactions within the superorganism composed of flagellate Streblomastix strix and complex community of Bacteroidetes bacteria on its surface.</title>
        <authorList>
            <person name="Treitli S.C."/>
            <person name="Kolisko M."/>
            <person name="Husnik F."/>
            <person name="Keeling P."/>
            <person name="Hampl V."/>
        </authorList>
    </citation>
    <scope>NUCLEOTIDE SEQUENCE</scope>
    <source>
        <strain evidence="1">STM</strain>
    </source>
</reference>
<organism evidence="1">
    <name type="scientific">termite gut metagenome</name>
    <dbReference type="NCBI Taxonomy" id="433724"/>
    <lineage>
        <taxon>unclassified sequences</taxon>
        <taxon>metagenomes</taxon>
        <taxon>organismal metagenomes</taxon>
    </lineage>
</organism>
<comment type="caution">
    <text evidence="1">The sequence shown here is derived from an EMBL/GenBank/DDBJ whole genome shotgun (WGS) entry which is preliminary data.</text>
</comment>
<sequence length="37" mass="4716">MYYLLTCKYLLLFFGANFYNHFYVYECFGIYEIYLYL</sequence>
<dbReference type="AlphaFoldDB" id="A0A5J4SHU2"/>
<evidence type="ECO:0000313" key="1">
    <source>
        <dbReference type="EMBL" id="KAA6344800.1"/>
    </source>
</evidence>
<proteinExistence type="predicted"/>
<protein>
    <submittedName>
        <fullName evidence="1">Uncharacterized protein</fullName>
    </submittedName>
</protein>
<gene>
    <name evidence="1" type="ORF">EZS27_007591</name>
</gene>